<dbReference type="PANTHER" id="PTHR48090:SF10">
    <property type="entry name" value="GLUCOSYL-3-PHOSPHOGLYCERATE SYNTHASE"/>
    <property type="match status" value="1"/>
</dbReference>
<dbReference type="OrthoDB" id="5011697at2"/>
<name>A0A1R0L3W6_9PSEU</name>
<keyword evidence="4" id="KW-0328">Glycosyltransferase</keyword>
<protein>
    <recommendedName>
        <fullName evidence="8">Glucosyl-3-phosphoglycerate synthase</fullName>
        <ecNumber evidence="7">2.4.1.266</ecNumber>
    </recommendedName>
</protein>
<dbReference type="InterPro" id="IPR050256">
    <property type="entry name" value="Glycosyltransferase_2"/>
</dbReference>
<dbReference type="STRING" id="76021.BS329_01560"/>
<keyword evidence="13" id="KW-1185">Reference proteome</keyword>
<comment type="caution">
    <text evidence="12">The sequence shown here is derived from an EMBL/GenBank/DDBJ whole genome shotgun (WGS) entry which is preliminary data.</text>
</comment>
<evidence type="ECO:0000256" key="10">
    <source>
        <dbReference type="ARBA" id="ARBA00048997"/>
    </source>
</evidence>
<dbReference type="GO" id="GO:0016757">
    <property type="term" value="F:glycosyltransferase activity"/>
    <property type="evidence" value="ECO:0007669"/>
    <property type="project" value="UniProtKB-KW"/>
</dbReference>
<comment type="catalytic activity">
    <reaction evidence="10">
        <text>an NDP-alpha-D-glucose + (2R)-3-phosphoglycerate = (2R)-2-O-(alpha-D-glucopyranosyl)-3-phospho-glycerate + a ribonucleoside 5'-diphosphate + H(+)</text>
        <dbReference type="Rhea" id="RHEA:47244"/>
        <dbReference type="ChEBI" id="CHEBI:15378"/>
        <dbReference type="ChEBI" id="CHEBI:57930"/>
        <dbReference type="ChEBI" id="CHEBI:58272"/>
        <dbReference type="ChEBI" id="CHEBI:62600"/>
        <dbReference type="ChEBI" id="CHEBI:76533"/>
        <dbReference type="EC" id="2.4.1.266"/>
    </reaction>
    <physiologicalReaction direction="left-to-right" evidence="10">
        <dbReference type="Rhea" id="RHEA:47245"/>
    </physiologicalReaction>
</comment>
<dbReference type="Proteomes" id="UP000187486">
    <property type="component" value="Unassembled WGS sequence"/>
</dbReference>
<evidence type="ECO:0000313" key="13">
    <source>
        <dbReference type="Proteomes" id="UP000187486"/>
    </source>
</evidence>
<evidence type="ECO:0000256" key="9">
    <source>
        <dbReference type="ARBA" id="ARBA00048689"/>
    </source>
</evidence>
<dbReference type="RefSeq" id="WP_076154993.1">
    <property type="nucleotide sequence ID" value="NZ_JBEZVB010000036.1"/>
</dbReference>
<evidence type="ECO:0000256" key="7">
    <source>
        <dbReference type="ARBA" id="ARBA00039022"/>
    </source>
</evidence>
<feature type="domain" description="Glycosyltransferase 2-like" evidence="11">
    <location>
        <begin position="45"/>
        <end position="163"/>
    </location>
</feature>
<dbReference type="InterPro" id="IPR001173">
    <property type="entry name" value="Glyco_trans_2-like"/>
</dbReference>
<dbReference type="SUPFAM" id="SSF53448">
    <property type="entry name" value="Nucleotide-diphospho-sugar transferases"/>
    <property type="match status" value="1"/>
</dbReference>
<dbReference type="EC" id="2.4.1.266" evidence="7"/>
<dbReference type="InterPro" id="IPR029044">
    <property type="entry name" value="Nucleotide-diphossugar_trans"/>
</dbReference>
<evidence type="ECO:0000256" key="3">
    <source>
        <dbReference type="ARBA" id="ARBA00006739"/>
    </source>
</evidence>
<accession>A0A1R0L3W6</accession>
<dbReference type="Gene3D" id="3.90.550.10">
    <property type="entry name" value="Spore Coat Polysaccharide Biosynthesis Protein SpsA, Chain A"/>
    <property type="match status" value="1"/>
</dbReference>
<dbReference type="AlphaFoldDB" id="A0A1R0L3W6"/>
<keyword evidence="6" id="KW-0460">Magnesium</keyword>
<evidence type="ECO:0000256" key="1">
    <source>
        <dbReference type="ARBA" id="ARBA00001936"/>
    </source>
</evidence>
<evidence type="ECO:0000256" key="5">
    <source>
        <dbReference type="ARBA" id="ARBA00022679"/>
    </source>
</evidence>
<organism evidence="12 13">
    <name type="scientific">Amycolatopsis coloradensis</name>
    <dbReference type="NCBI Taxonomy" id="76021"/>
    <lineage>
        <taxon>Bacteria</taxon>
        <taxon>Bacillati</taxon>
        <taxon>Actinomycetota</taxon>
        <taxon>Actinomycetes</taxon>
        <taxon>Pseudonocardiales</taxon>
        <taxon>Pseudonocardiaceae</taxon>
        <taxon>Amycolatopsis</taxon>
    </lineage>
</organism>
<evidence type="ECO:0000256" key="4">
    <source>
        <dbReference type="ARBA" id="ARBA00022676"/>
    </source>
</evidence>
<comment type="cofactor">
    <cofactor evidence="2">
        <name>Mg(2+)</name>
        <dbReference type="ChEBI" id="CHEBI:18420"/>
    </cofactor>
</comment>
<gene>
    <name evidence="12" type="ORF">BS329_01560</name>
</gene>
<comment type="similarity">
    <text evidence="3">Belongs to the glycosyltransferase 2 family.</text>
</comment>
<evidence type="ECO:0000256" key="6">
    <source>
        <dbReference type="ARBA" id="ARBA00022842"/>
    </source>
</evidence>
<dbReference type="NCBIfam" id="NF010496">
    <property type="entry name" value="PRK13915.1"/>
    <property type="match status" value="1"/>
</dbReference>
<evidence type="ECO:0000256" key="2">
    <source>
        <dbReference type="ARBA" id="ARBA00001946"/>
    </source>
</evidence>
<sequence length="339" mass="36527">MADLPTRDAATLPGDVRDWLRSHTSTAADWPASRLMAAKGDTTISVVLPARNEAATVGVIVEMIRESLMRRYPLIDELVVVDSCSTDATARVAAEAGARVVRQDEALPELGVQRGKGEALWKGLASTSGDLVAFIDADLIGCPPEFVTGLLGPLLADPGIVYVKGCYRRPLVHQGRVEPDGGGRVTELVARPLLNLYWPRLAGFVQPLGGEYAGRREVLESVPFATQYGVEIGLLIDLLNRAGLDALAQVDLGQRRHRHQETEALAVMSTQIMLTAFARLAREGRDGLNAATATLAQFRHVPTTGGGTERQVVLNEIEVPERPPLATVRERAAKVPVRA</sequence>
<evidence type="ECO:0000259" key="11">
    <source>
        <dbReference type="Pfam" id="PF00535"/>
    </source>
</evidence>
<dbReference type="PANTHER" id="PTHR48090">
    <property type="entry name" value="UNDECAPRENYL-PHOSPHATE 4-DEOXY-4-FORMAMIDO-L-ARABINOSE TRANSFERASE-RELATED"/>
    <property type="match status" value="1"/>
</dbReference>
<evidence type="ECO:0000256" key="8">
    <source>
        <dbReference type="ARBA" id="ARBA00040894"/>
    </source>
</evidence>
<comment type="cofactor">
    <cofactor evidence="1">
        <name>Mn(2+)</name>
        <dbReference type="ChEBI" id="CHEBI:29035"/>
    </cofactor>
</comment>
<comment type="catalytic activity">
    <reaction evidence="9">
        <text>(2R)-3-phosphoglycerate + UDP-alpha-D-glucose = (2R)-2-O-(alpha-D-glucopyranosyl)-3-phospho-glycerate + UDP + H(+)</text>
        <dbReference type="Rhea" id="RHEA:31319"/>
        <dbReference type="ChEBI" id="CHEBI:15378"/>
        <dbReference type="ChEBI" id="CHEBI:58223"/>
        <dbReference type="ChEBI" id="CHEBI:58272"/>
        <dbReference type="ChEBI" id="CHEBI:58885"/>
        <dbReference type="ChEBI" id="CHEBI:62600"/>
        <dbReference type="EC" id="2.4.1.266"/>
    </reaction>
    <physiologicalReaction direction="left-to-right" evidence="9">
        <dbReference type="Rhea" id="RHEA:31320"/>
    </physiologicalReaction>
</comment>
<dbReference type="Pfam" id="PF00535">
    <property type="entry name" value="Glycos_transf_2"/>
    <property type="match status" value="1"/>
</dbReference>
<reference evidence="12 13" key="1">
    <citation type="submission" date="2016-01" db="EMBL/GenBank/DDBJ databases">
        <title>Amycolatopsis coloradensis genome sequencing and assembly.</title>
        <authorList>
            <person name="Mayilraj S."/>
        </authorList>
    </citation>
    <scope>NUCLEOTIDE SEQUENCE [LARGE SCALE GENOMIC DNA]</scope>
    <source>
        <strain evidence="12 13">DSM 44225</strain>
    </source>
</reference>
<keyword evidence="5" id="KW-0808">Transferase</keyword>
<dbReference type="EMBL" id="MQUQ01000001">
    <property type="protein sequence ID" value="OLZ57385.1"/>
    <property type="molecule type" value="Genomic_DNA"/>
</dbReference>
<evidence type="ECO:0000313" key="12">
    <source>
        <dbReference type="EMBL" id="OLZ57385.1"/>
    </source>
</evidence>
<proteinExistence type="inferred from homology"/>